<sequence length="241" mass="26309">MRITLALVLLSVLAASTEGGKKKCHRKGGREIPLDIPADQYAVKPTGPADTHYKLKTGPNGEYMGGSRGPQQVPFNEMHTVPVTRKTYEPRTTVKAAYVAEVPPNATRWQQACVMVADCQFKTKTPTINLDNFAQVKKIACSDEQVTVSFDSDASAAKAAEEWGKAKNLSFIIGREWKCNGGKDETAMRLVKSVAKGTDAKTLIFNAKPGSRNDVIDEFDITVNQYNGGSCPHRVCQQVFA</sequence>
<feature type="chain" id="PRO_5012395401" description="DUF7029 domain-containing protein" evidence="2">
    <location>
        <begin position="20"/>
        <end position="241"/>
    </location>
</feature>
<evidence type="ECO:0000256" key="1">
    <source>
        <dbReference type="SAM" id="MobiDB-lite"/>
    </source>
</evidence>
<reference evidence="4 5" key="1">
    <citation type="submission" date="2016-07" db="EMBL/GenBank/DDBJ databases">
        <title>Pervasive Adenine N6-methylation of Active Genes in Fungi.</title>
        <authorList>
            <consortium name="DOE Joint Genome Institute"/>
            <person name="Mondo S.J."/>
            <person name="Dannebaum R.O."/>
            <person name="Kuo R.C."/>
            <person name="Labutti K."/>
            <person name="Haridas S."/>
            <person name="Kuo A."/>
            <person name="Salamov A."/>
            <person name="Ahrendt S.R."/>
            <person name="Lipzen A."/>
            <person name="Sullivan W."/>
            <person name="Andreopoulos W.B."/>
            <person name="Clum A."/>
            <person name="Lindquist E."/>
            <person name="Daum C."/>
            <person name="Ramamoorthy G.K."/>
            <person name="Gryganskyi A."/>
            <person name="Culley D."/>
            <person name="Magnuson J.K."/>
            <person name="James T.Y."/>
            <person name="O'Malley M.A."/>
            <person name="Stajich J.E."/>
            <person name="Spatafora J.W."/>
            <person name="Visel A."/>
            <person name="Grigoriev I.V."/>
        </authorList>
    </citation>
    <scope>NUCLEOTIDE SEQUENCE [LARGE SCALE GENOMIC DNA]</scope>
    <source>
        <strain evidence="4 5">PL171</strain>
    </source>
</reference>
<protein>
    <recommendedName>
        <fullName evidence="3">DUF7029 domain-containing protein</fullName>
    </recommendedName>
</protein>
<evidence type="ECO:0000256" key="2">
    <source>
        <dbReference type="SAM" id="SignalP"/>
    </source>
</evidence>
<gene>
    <name evidence="4" type="ORF">BCR44DRAFT_1271272</name>
</gene>
<dbReference type="Pfam" id="PF22974">
    <property type="entry name" value="DUF7029"/>
    <property type="match status" value="1"/>
</dbReference>
<name>A0A1Y2HZZ3_9FUNG</name>
<comment type="caution">
    <text evidence="4">The sequence shown here is derived from an EMBL/GenBank/DDBJ whole genome shotgun (WGS) entry which is preliminary data.</text>
</comment>
<dbReference type="OrthoDB" id="160645at2759"/>
<keyword evidence="2" id="KW-0732">Signal</keyword>
<dbReference type="STRING" id="765915.A0A1Y2HZZ3"/>
<dbReference type="AlphaFoldDB" id="A0A1Y2HZZ3"/>
<evidence type="ECO:0000313" key="5">
    <source>
        <dbReference type="Proteomes" id="UP000193411"/>
    </source>
</evidence>
<evidence type="ECO:0000313" key="4">
    <source>
        <dbReference type="EMBL" id="ORZ39301.1"/>
    </source>
</evidence>
<feature type="region of interest" description="Disordered" evidence="1">
    <location>
        <begin position="46"/>
        <end position="74"/>
    </location>
</feature>
<dbReference type="InterPro" id="IPR054293">
    <property type="entry name" value="DUF7029"/>
</dbReference>
<accession>A0A1Y2HZZ3</accession>
<feature type="signal peptide" evidence="2">
    <location>
        <begin position="1"/>
        <end position="19"/>
    </location>
</feature>
<organism evidence="4 5">
    <name type="scientific">Catenaria anguillulae PL171</name>
    <dbReference type="NCBI Taxonomy" id="765915"/>
    <lineage>
        <taxon>Eukaryota</taxon>
        <taxon>Fungi</taxon>
        <taxon>Fungi incertae sedis</taxon>
        <taxon>Blastocladiomycota</taxon>
        <taxon>Blastocladiomycetes</taxon>
        <taxon>Blastocladiales</taxon>
        <taxon>Catenariaceae</taxon>
        <taxon>Catenaria</taxon>
    </lineage>
</organism>
<evidence type="ECO:0000259" key="3">
    <source>
        <dbReference type="Pfam" id="PF22974"/>
    </source>
</evidence>
<feature type="domain" description="DUF7029" evidence="3">
    <location>
        <begin position="121"/>
        <end position="220"/>
    </location>
</feature>
<keyword evidence="5" id="KW-1185">Reference proteome</keyword>
<proteinExistence type="predicted"/>
<dbReference type="EMBL" id="MCFL01000006">
    <property type="protein sequence ID" value="ORZ39301.1"/>
    <property type="molecule type" value="Genomic_DNA"/>
</dbReference>
<dbReference type="Proteomes" id="UP000193411">
    <property type="component" value="Unassembled WGS sequence"/>
</dbReference>